<protein>
    <submittedName>
        <fullName evidence="1">Uncharacterized protein</fullName>
    </submittedName>
</protein>
<accession>A0ABN8TRW8</accession>
<dbReference type="EMBL" id="CALYLK010000128">
    <property type="protein sequence ID" value="CAH8213384.1"/>
    <property type="molecule type" value="Genomic_DNA"/>
</dbReference>
<proteinExistence type="predicted"/>
<evidence type="ECO:0000313" key="2">
    <source>
        <dbReference type="Proteomes" id="UP001152658"/>
    </source>
</evidence>
<reference evidence="1" key="1">
    <citation type="submission" date="2022-06" db="EMBL/GenBank/DDBJ databases">
        <authorList>
            <person name="Goudenege D."/>
            <person name="Le Roux F."/>
        </authorList>
    </citation>
    <scope>NUCLEOTIDE SEQUENCE</scope>
    <source>
        <strain evidence="1">12-063</strain>
    </source>
</reference>
<dbReference type="Proteomes" id="UP001152658">
    <property type="component" value="Unassembled WGS sequence"/>
</dbReference>
<gene>
    <name evidence="1" type="ORF">VAE063_880316</name>
</gene>
<evidence type="ECO:0000313" key="1">
    <source>
        <dbReference type="EMBL" id="CAH8213384.1"/>
    </source>
</evidence>
<comment type="caution">
    <text evidence="1">The sequence shown here is derived from an EMBL/GenBank/DDBJ whole genome shotgun (WGS) entry which is preliminary data.</text>
</comment>
<sequence length="41" mass="4690">MYGTVGGLNNFNYGIDFKLFISTKRHKGLQKGLHKQKVIHT</sequence>
<name>A0ABN8TRW8_9VIBR</name>
<organism evidence="1 2">
    <name type="scientific">Vibrio aestuarianus</name>
    <dbReference type="NCBI Taxonomy" id="28171"/>
    <lineage>
        <taxon>Bacteria</taxon>
        <taxon>Pseudomonadati</taxon>
        <taxon>Pseudomonadota</taxon>
        <taxon>Gammaproteobacteria</taxon>
        <taxon>Vibrionales</taxon>
        <taxon>Vibrionaceae</taxon>
        <taxon>Vibrio</taxon>
    </lineage>
</organism>
<keyword evidence="2" id="KW-1185">Reference proteome</keyword>